<accession>A0A7X5F537</accession>
<evidence type="ECO:0000256" key="1">
    <source>
        <dbReference type="ARBA" id="ARBA00004202"/>
    </source>
</evidence>
<evidence type="ECO:0000256" key="2">
    <source>
        <dbReference type="ARBA" id="ARBA00005417"/>
    </source>
</evidence>
<dbReference type="GO" id="GO:0016887">
    <property type="term" value="F:ATP hydrolysis activity"/>
    <property type="evidence" value="ECO:0007669"/>
    <property type="project" value="InterPro"/>
</dbReference>
<protein>
    <submittedName>
        <fullName evidence="12">ATP-binding cassette domain-containing protein</fullName>
    </submittedName>
</protein>
<evidence type="ECO:0000256" key="6">
    <source>
        <dbReference type="ARBA" id="ARBA00022741"/>
    </source>
</evidence>
<proteinExistence type="inferred from homology"/>
<keyword evidence="9" id="KW-0406">Ion transport</keyword>
<dbReference type="Pfam" id="PF00005">
    <property type="entry name" value="ABC_tran"/>
    <property type="match status" value="1"/>
</dbReference>
<evidence type="ECO:0000256" key="4">
    <source>
        <dbReference type="ARBA" id="ARBA00022475"/>
    </source>
</evidence>
<evidence type="ECO:0000313" key="13">
    <source>
        <dbReference type="Proteomes" id="UP000586722"/>
    </source>
</evidence>
<dbReference type="GO" id="GO:0005524">
    <property type="term" value="F:ATP binding"/>
    <property type="evidence" value="ECO:0007669"/>
    <property type="project" value="UniProtKB-KW"/>
</dbReference>
<evidence type="ECO:0000256" key="5">
    <source>
        <dbReference type="ARBA" id="ARBA00022496"/>
    </source>
</evidence>
<dbReference type="EMBL" id="JAABLQ010000002">
    <property type="protein sequence ID" value="NBN79913.1"/>
    <property type="molecule type" value="Genomic_DNA"/>
</dbReference>
<name>A0A7X5F537_9HYPH</name>
<dbReference type="Proteomes" id="UP000586722">
    <property type="component" value="Unassembled WGS sequence"/>
</dbReference>
<dbReference type="InterPro" id="IPR027417">
    <property type="entry name" value="P-loop_NTPase"/>
</dbReference>
<evidence type="ECO:0000256" key="9">
    <source>
        <dbReference type="ARBA" id="ARBA00023065"/>
    </source>
</evidence>
<reference evidence="12 13" key="1">
    <citation type="submission" date="2020-01" db="EMBL/GenBank/DDBJ databases">
        <authorList>
            <person name="Peng S.Y."/>
            <person name="Li J."/>
            <person name="Wang M."/>
            <person name="Wang L."/>
            <person name="Wang C.Q."/>
            <person name="Wang J.R."/>
        </authorList>
    </citation>
    <scope>NUCLEOTIDE SEQUENCE [LARGE SCALE GENOMIC DNA]</scope>
    <source>
        <strain evidence="12 13">XCT-53</strain>
    </source>
</reference>
<organism evidence="12 13">
    <name type="scientific">Pannonibacter tanglangensis</name>
    <dbReference type="NCBI Taxonomy" id="2750084"/>
    <lineage>
        <taxon>Bacteria</taxon>
        <taxon>Pseudomonadati</taxon>
        <taxon>Pseudomonadota</taxon>
        <taxon>Alphaproteobacteria</taxon>
        <taxon>Hyphomicrobiales</taxon>
        <taxon>Stappiaceae</taxon>
        <taxon>Pannonibacter</taxon>
    </lineage>
</organism>
<evidence type="ECO:0000256" key="10">
    <source>
        <dbReference type="ARBA" id="ARBA00023136"/>
    </source>
</evidence>
<dbReference type="InterPro" id="IPR051535">
    <property type="entry name" value="Siderophore_ABC-ATPase"/>
</dbReference>
<dbReference type="SMART" id="SM00382">
    <property type="entry name" value="AAA"/>
    <property type="match status" value="1"/>
</dbReference>
<gene>
    <name evidence="12" type="ORF">GWI72_16670</name>
</gene>
<comment type="similarity">
    <text evidence="2">Belongs to the ABC transporter superfamily.</text>
</comment>
<keyword evidence="10" id="KW-0472">Membrane</keyword>
<evidence type="ECO:0000259" key="11">
    <source>
        <dbReference type="PROSITE" id="PS50893"/>
    </source>
</evidence>
<dbReference type="PANTHER" id="PTHR42771:SF3">
    <property type="entry name" value="PETROBACTIN IMPORT ATP-BINDING PROTEIN YCLP"/>
    <property type="match status" value="1"/>
</dbReference>
<feature type="domain" description="ABC transporter" evidence="11">
    <location>
        <begin position="2"/>
        <end position="235"/>
    </location>
</feature>
<keyword evidence="8" id="KW-0408">Iron</keyword>
<comment type="caution">
    <text evidence="12">The sequence shown here is derived from an EMBL/GenBank/DDBJ whole genome shotgun (WGS) entry which is preliminary data.</text>
</comment>
<keyword evidence="13" id="KW-1185">Reference proteome</keyword>
<dbReference type="PROSITE" id="PS50893">
    <property type="entry name" value="ABC_TRANSPORTER_2"/>
    <property type="match status" value="1"/>
</dbReference>
<dbReference type="RefSeq" id="WP_161709388.1">
    <property type="nucleotide sequence ID" value="NZ_JAABLQ010000002.1"/>
</dbReference>
<dbReference type="FunFam" id="3.40.50.300:FF:000134">
    <property type="entry name" value="Iron-enterobactin ABC transporter ATP-binding protein"/>
    <property type="match status" value="1"/>
</dbReference>
<evidence type="ECO:0000256" key="8">
    <source>
        <dbReference type="ARBA" id="ARBA00023004"/>
    </source>
</evidence>
<dbReference type="InterPro" id="IPR003439">
    <property type="entry name" value="ABC_transporter-like_ATP-bd"/>
</dbReference>
<evidence type="ECO:0000256" key="7">
    <source>
        <dbReference type="ARBA" id="ARBA00022840"/>
    </source>
</evidence>
<keyword evidence="5" id="KW-0410">Iron transport</keyword>
<keyword evidence="3" id="KW-0813">Transport</keyword>
<keyword evidence="7 12" id="KW-0067">ATP-binding</keyword>
<evidence type="ECO:0000313" key="12">
    <source>
        <dbReference type="EMBL" id="NBN79913.1"/>
    </source>
</evidence>
<dbReference type="PANTHER" id="PTHR42771">
    <property type="entry name" value="IRON(3+)-HYDROXAMATE IMPORT ATP-BINDING PROTEIN FHUC"/>
    <property type="match status" value="1"/>
</dbReference>
<sequence length="251" mass="27044">MIRIDSLSHRIGPAAILSDISTTLPAGAITALIGPNGAGKSTLINLVGRLLPLQQGSVQINGMDIRATPSATLAQHVAILGQSNTVASRLTVRDLVAFGRWPHTQGRETEADRRIVADALATVDLADLASRFLDQLSGGQQQRAFLAMTLAQDTGWLLLDEPLNNLDMPHARALMRRLDALRDSGKSIVIVVHDVNYAAQWADHVVALKDGRLFAAGTPAEVLRADVLGALYDMPLEVILQDGRPFVLHHR</sequence>
<dbReference type="InterPro" id="IPR017871">
    <property type="entry name" value="ABC_transporter-like_CS"/>
</dbReference>
<dbReference type="SUPFAM" id="SSF52540">
    <property type="entry name" value="P-loop containing nucleoside triphosphate hydrolases"/>
    <property type="match status" value="1"/>
</dbReference>
<dbReference type="Gene3D" id="3.40.50.300">
    <property type="entry name" value="P-loop containing nucleotide triphosphate hydrolases"/>
    <property type="match status" value="1"/>
</dbReference>
<dbReference type="AlphaFoldDB" id="A0A7X5F537"/>
<dbReference type="GO" id="GO:0005886">
    <property type="term" value="C:plasma membrane"/>
    <property type="evidence" value="ECO:0007669"/>
    <property type="project" value="UniProtKB-SubCell"/>
</dbReference>
<comment type="subcellular location">
    <subcellularLocation>
        <location evidence="1">Cell membrane</location>
        <topology evidence="1">Peripheral membrane protein</topology>
    </subcellularLocation>
</comment>
<dbReference type="GO" id="GO:0006826">
    <property type="term" value="P:iron ion transport"/>
    <property type="evidence" value="ECO:0007669"/>
    <property type="project" value="UniProtKB-KW"/>
</dbReference>
<dbReference type="PROSITE" id="PS00211">
    <property type="entry name" value="ABC_TRANSPORTER_1"/>
    <property type="match status" value="1"/>
</dbReference>
<keyword evidence="4" id="KW-1003">Cell membrane</keyword>
<dbReference type="InterPro" id="IPR003593">
    <property type="entry name" value="AAA+_ATPase"/>
</dbReference>
<dbReference type="CDD" id="cd03214">
    <property type="entry name" value="ABC_Iron-Siderophores_B12_Hemin"/>
    <property type="match status" value="1"/>
</dbReference>
<keyword evidence="6" id="KW-0547">Nucleotide-binding</keyword>
<evidence type="ECO:0000256" key="3">
    <source>
        <dbReference type="ARBA" id="ARBA00022448"/>
    </source>
</evidence>